<dbReference type="PANTHER" id="PTHR11097">
    <property type="entry name" value="EXOSOME COMPLEX EXONUCLEASE RIBOSOMAL RNA PROCESSING PROTEIN"/>
    <property type="match status" value="1"/>
</dbReference>
<dbReference type="Pfam" id="PF01138">
    <property type="entry name" value="RNase_PH"/>
    <property type="match status" value="1"/>
</dbReference>
<evidence type="ECO:0000256" key="3">
    <source>
        <dbReference type="ARBA" id="ARBA00006678"/>
    </source>
</evidence>
<dbReference type="GO" id="GO:0016075">
    <property type="term" value="P:rRNA catabolic process"/>
    <property type="evidence" value="ECO:0007669"/>
    <property type="project" value="TreeGrafter"/>
</dbReference>
<evidence type="ECO:0000259" key="7">
    <source>
        <dbReference type="Pfam" id="PF01138"/>
    </source>
</evidence>
<evidence type="ECO:0000256" key="2">
    <source>
        <dbReference type="ARBA" id="ARBA00004604"/>
    </source>
</evidence>
<dbReference type="GO" id="GO:0000176">
    <property type="term" value="C:nuclear exosome (RNase complex)"/>
    <property type="evidence" value="ECO:0007669"/>
    <property type="project" value="TreeGrafter"/>
</dbReference>
<accession>A0A8H7XMS4</accession>
<comment type="subcellular location">
    <subcellularLocation>
        <location evidence="1">Cytoplasm</location>
    </subcellularLocation>
    <subcellularLocation>
        <location evidence="2">Nucleus</location>
        <location evidence="2">Nucleolus</location>
    </subcellularLocation>
</comment>
<evidence type="ECO:0000256" key="5">
    <source>
        <dbReference type="ARBA" id="ARBA00022835"/>
    </source>
</evidence>
<dbReference type="GO" id="GO:0034475">
    <property type="term" value="P:U4 snRNA 3'-end processing"/>
    <property type="evidence" value="ECO:0007669"/>
    <property type="project" value="TreeGrafter"/>
</dbReference>
<organism evidence="8">
    <name type="scientific">Psilocybe cubensis</name>
    <name type="common">Psychedelic mushroom</name>
    <name type="synonym">Stropharia cubensis</name>
    <dbReference type="NCBI Taxonomy" id="181762"/>
    <lineage>
        <taxon>Eukaryota</taxon>
        <taxon>Fungi</taxon>
        <taxon>Dikarya</taxon>
        <taxon>Basidiomycota</taxon>
        <taxon>Agaricomycotina</taxon>
        <taxon>Agaricomycetes</taxon>
        <taxon>Agaricomycetidae</taxon>
        <taxon>Agaricales</taxon>
        <taxon>Agaricineae</taxon>
        <taxon>Strophariaceae</taxon>
        <taxon>Psilocybe</taxon>
    </lineage>
</organism>
<dbReference type="InterPro" id="IPR020568">
    <property type="entry name" value="Ribosomal_Su5_D2-typ_SF"/>
</dbReference>
<dbReference type="GO" id="GO:0071028">
    <property type="term" value="P:nuclear mRNA surveillance"/>
    <property type="evidence" value="ECO:0007669"/>
    <property type="project" value="TreeGrafter"/>
</dbReference>
<evidence type="ECO:0000313" key="8">
    <source>
        <dbReference type="EMBL" id="KAG5163467.1"/>
    </source>
</evidence>
<keyword evidence="5" id="KW-0271">Exosome</keyword>
<proteinExistence type="inferred from homology"/>
<dbReference type="InterPro" id="IPR001247">
    <property type="entry name" value="ExoRNase_PH_dom1"/>
</dbReference>
<dbReference type="GO" id="GO:0000177">
    <property type="term" value="C:cytoplasmic exosome (RNase complex)"/>
    <property type="evidence" value="ECO:0007669"/>
    <property type="project" value="TreeGrafter"/>
</dbReference>
<gene>
    <name evidence="8" type="ORF">JR316_011814</name>
</gene>
<dbReference type="GO" id="GO:0034476">
    <property type="term" value="P:U5 snRNA 3'-end processing"/>
    <property type="evidence" value="ECO:0007669"/>
    <property type="project" value="TreeGrafter"/>
</dbReference>
<dbReference type="GO" id="GO:0035925">
    <property type="term" value="F:mRNA 3'-UTR AU-rich region binding"/>
    <property type="evidence" value="ECO:0007669"/>
    <property type="project" value="TreeGrafter"/>
</dbReference>
<name>A0A8H7XMS4_PSICU</name>
<dbReference type="InterPro" id="IPR027408">
    <property type="entry name" value="PNPase/RNase_PH_dom_sf"/>
</dbReference>
<dbReference type="InterPro" id="IPR036345">
    <property type="entry name" value="ExoRNase_PH_dom2_sf"/>
</dbReference>
<sequence>MNSTLLSKAEKSYIQAGLQSTPPSRGDGRGLADYRAIALETGVAPLANGSARVSIGRSPHDGAGGTEVLAASKLEVESVEPGSAGVEGGRVSCSVTCSPAAYPHLTSSALDDLQHDLTALLHESLSHPSLHPRNLGILRGTKHAKAWVLHLDAVVLVDSGNVCDALFMAARAALCDTRVPRTRSVEYKARRNAGAAAAGGGGGVVGASAAAKGQGDMDVDEEAVSGFDTRQIQSATDFELPDYWDEGEPLDGRDRWPICVTLNVVSNVHFLDASTQEESATPLRLLLLFAFESTQSVKLQGMRTLGSSELTSSQLADLLKAGEKYAREIWQSLNAKLTEESLAKIKERNKF</sequence>
<dbReference type="InterPro" id="IPR050590">
    <property type="entry name" value="Exosome_comp_Rrp42_subfam"/>
</dbReference>
<comment type="similarity">
    <text evidence="3">Belongs to the RNase PH family.</text>
</comment>
<dbReference type="PANTHER" id="PTHR11097:SF8">
    <property type="entry name" value="EXOSOME COMPLEX COMPONENT RRP42"/>
    <property type="match status" value="1"/>
</dbReference>
<keyword evidence="4" id="KW-0963">Cytoplasm</keyword>
<dbReference type="AlphaFoldDB" id="A0A8H7XMS4"/>
<dbReference type="Gene3D" id="3.30.230.70">
    <property type="entry name" value="GHMP Kinase, N-terminal domain"/>
    <property type="match status" value="1"/>
</dbReference>
<protein>
    <recommendedName>
        <fullName evidence="6">Ribosomal RNA-processing protein 42</fullName>
    </recommendedName>
</protein>
<reference evidence="8" key="1">
    <citation type="submission" date="2021-02" db="EMBL/GenBank/DDBJ databases">
        <title>Psilocybe cubensis genome.</title>
        <authorList>
            <person name="Mckernan K.J."/>
            <person name="Crawford S."/>
            <person name="Trippe A."/>
            <person name="Kane L.T."/>
            <person name="Mclaughlin S."/>
        </authorList>
    </citation>
    <scope>NUCLEOTIDE SEQUENCE [LARGE SCALE GENOMIC DNA]</scope>
    <source>
        <strain evidence="8">MGC-MH-2018</strain>
    </source>
</reference>
<evidence type="ECO:0000256" key="6">
    <source>
        <dbReference type="ARBA" id="ARBA00042523"/>
    </source>
</evidence>
<evidence type="ECO:0000256" key="4">
    <source>
        <dbReference type="ARBA" id="ARBA00022490"/>
    </source>
</evidence>
<dbReference type="SUPFAM" id="SSF54211">
    <property type="entry name" value="Ribosomal protein S5 domain 2-like"/>
    <property type="match status" value="1"/>
</dbReference>
<comment type="caution">
    <text evidence="8">The sequence shown here is derived from an EMBL/GenBank/DDBJ whole genome shotgun (WGS) entry which is preliminary data.</text>
</comment>
<dbReference type="GO" id="GO:0034473">
    <property type="term" value="P:U1 snRNA 3'-end processing"/>
    <property type="evidence" value="ECO:0007669"/>
    <property type="project" value="TreeGrafter"/>
</dbReference>
<dbReference type="GO" id="GO:0005730">
    <property type="term" value="C:nucleolus"/>
    <property type="evidence" value="ECO:0007669"/>
    <property type="project" value="UniProtKB-SubCell"/>
</dbReference>
<dbReference type="EMBL" id="JAFIQS010000015">
    <property type="protein sequence ID" value="KAG5163467.1"/>
    <property type="molecule type" value="Genomic_DNA"/>
</dbReference>
<dbReference type="GO" id="GO:0071038">
    <property type="term" value="P:TRAMP-dependent tRNA surveillance pathway"/>
    <property type="evidence" value="ECO:0007669"/>
    <property type="project" value="TreeGrafter"/>
</dbReference>
<dbReference type="OrthoDB" id="272245at2759"/>
<dbReference type="SUPFAM" id="SSF55666">
    <property type="entry name" value="Ribonuclease PH domain 2-like"/>
    <property type="match status" value="1"/>
</dbReference>
<evidence type="ECO:0000256" key="1">
    <source>
        <dbReference type="ARBA" id="ARBA00004496"/>
    </source>
</evidence>
<dbReference type="GO" id="GO:0071035">
    <property type="term" value="P:nuclear polyadenylation-dependent rRNA catabolic process"/>
    <property type="evidence" value="ECO:0007669"/>
    <property type="project" value="TreeGrafter"/>
</dbReference>
<feature type="domain" description="Exoribonuclease phosphorolytic" evidence="7">
    <location>
        <begin position="34"/>
        <end position="180"/>
    </location>
</feature>
<dbReference type="GO" id="GO:0000467">
    <property type="term" value="P:exonucleolytic trimming to generate mature 3'-end of 5.8S rRNA from tricistronic rRNA transcript (SSU-rRNA, 5.8S rRNA, LSU-rRNA)"/>
    <property type="evidence" value="ECO:0007669"/>
    <property type="project" value="TreeGrafter"/>
</dbReference>